<dbReference type="SMART" id="SM00387">
    <property type="entry name" value="HATPase_c"/>
    <property type="match status" value="1"/>
</dbReference>
<dbReference type="EC" id="2.7.13.3" evidence="2"/>
<evidence type="ECO:0000313" key="12">
    <source>
        <dbReference type="Proteomes" id="UP001432222"/>
    </source>
</evidence>
<keyword evidence="9" id="KW-0472">Membrane</keyword>
<evidence type="ECO:0000259" key="10">
    <source>
        <dbReference type="SMART" id="SM00387"/>
    </source>
</evidence>
<feature type="transmembrane region" description="Helical" evidence="9">
    <location>
        <begin position="67"/>
        <end position="83"/>
    </location>
</feature>
<proteinExistence type="predicted"/>
<dbReference type="PANTHER" id="PTHR24421:SF10">
    <property type="entry name" value="NITRATE_NITRITE SENSOR PROTEIN NARQ"/>
    <property type="match status" value="1"/>
</dbReference>
<feature type="transmembrane region" description="Helical" evidence="9">
    <location>
        <begin position="42"/>
        <end position="60"/>
    </location>
</feature>
<dbReference type="Gene3D" id="3.30.565.10">
    <property type="entry name" value="Histidine kinase-like ATPase, C-terminal domain"/>
    <property type="match status" value="1"/>
</dbReference>
<keyword evidence="5" id="KW-0547">Nucleotide-binding</keyword>
<dbReference type="Gene3D" id="1.20.5.1930">
    <property type="match status" value="1"/>
</dbReference>
<evidence type="ECO:0000256" key="7">
    <source>
        <dbReference type="ARBA" id="ARBA00022840"/>
    </source>
</evidence>
<feature type="transmembrane region" description="Helical" evidence="9">
    <location>
        <begin position="113"/>
        <end position="136"/>
    </location>
</feature>
<dbReference type="PANTHER" id="PTHR24421">
    <property type="entry name" value="NITRATE/NITRITE SENSOR PROTEIN NARX-RELATED"/>
    <property type="match status" value="1"/>
</dbReference>
<protein>
    <recommendedName>
        <fullName evidence="2">histidine kinase</fullName>
        <ecNumber evidence="2">2.7.13.3</ecNumber>
    </recommendedName>
</protein>
<keyword evidence="4" id="KW-0808">Transferase</keyword>
<feature type="transmembrane region" description="Helical" evidence="9">
    <location>
        <begin position="16"/>
        <end position="36"/>
    </location>
</feature>
<dbReference type="RefSeq" id="WP_328954389.1">
    <property type="nucleotide sequence ID" value="NZ_CP108110.1"/>
</dbReference>
<keyword evidence="9" id="KW-1133">Transmembrane helix</keyword>
<dbReference type="Pfam" id="PF02518">
    <property type="entry name" value="HATPase_c"/>
    <property type="match status" value="1"/>
</dbReference>
<dbReference type="EMBL" id="CP108110">
    <property type="protein sequence ID" value="WUQ83356.1"/>
    <property type="molecule type" value="Genomic_DNA"/>
</dbReference>
<dbReference type="Pfam" id="PF23539">
    <property type="entry name" value="DUF7134"/>
    <property type="match status" value="1"/>
</dbReference>
<dbReference type="SUPFAM" id="SSF55874">
    <property type="entry name" value="ATPase domain of HSP90 chaperone/DNA topoisomerase II/histidine kinase"/>
    <property type="match status" value="1"/>
</dbReference>
<accession>A0ABZ1TZL0</accession>
<keyword evidence="12" id="KW-1185">Reference proteome</keyword>
<dbReference type="GO" id="GO:0016301">
    <property type="term" value="F:kinase activity"/>
    <property type="evidence" value="ECO:0007669"/>
    <property type="project" value="UniProtKB-KW"/>
</dbReference>
<keyword evidence="9" id="KW-0812">Transmembrane</keyword>
<dbReference type="Pfam" id="PF07730">
    <property type="entry name" value="HisKA_3"/>
    <property type="match status" value="1"/>
</dbReference>
<feature type="transmembrane region" description="Helical" evidence="9">
    <location>
        <begin position="142"/>
        <end position="162"/>
    </location>
</feature>
<dbReference type="InterPro" id="IPR050482">
    <property type="entry name" value="Sensor_HK_TwoCompSys"/>
</dbReference>
<keyword evidence="7" id="KW-0067">ATP-binding</keyword>
<gene>
    <name evidence="11" type="ORF">OHA16_10455</name>
</gene>
<keyword evidence="3" id="KW-0597">Phosphoprotein</keyword>
<organism evidence="11 12">
    <name type="scientific">Kitasatospora purpeofusca</name>
    <dbReference type="NCBI Taxonomy" id="67352"/>
    <lineage>
        <taxon>Bacteria</taxon>
        <taxon>Bacillati</taxon>
        <taxon>Actinomycetota</taxon>
        <taxon>Actinomycetes</taxon>
        <taxon>Kitasatosporales</taxon>
        <taxon>Streptomycetaceae</taxon>
        <taxon>Kitasatospora</taxon>
    </lineage>
</organism>
<dbReference type="InterPro" id="IPR055558">
    <property type="entry name" value="DUF7134"/>
</dbReference>
<dbReference type="InterPro" id="IPR011712">
    <property type="entry name" value="Sig_transdc_His_kin_sub3_dim/P"/>
</dbReference>
<evidence type="ECO:0000256" key="8">
    <source>
        <dbReference type="ARBA" id="ARBA00023012"/>
    </source>
</evidence>
<evidence type="ECO:0000256" key="4">
    <source>
        <dbReference type="ARBA" id="ARBA00022679"/>
    </source>
</evidence>
<feature type="domain" description="Histidine kinase/HSP90-like ATPase" evidence="10">
    <location>
        <begin position="303"/>
        <end position="395"/>
    </location>
</feature>
<name>A0ABZ1TZL0_9ACTN</name>
<comment type="catalytic activity">
    <reaction evidence="1">
        <text>ATP + protein L-histidine = ADP + protein N-phospho-L-histidine.</text>
        <dbReference type="EC" id="2.7.13.3"/>
    </reaction>
</comment>
<keyword evidence="6 11" id="KW-0418">Kinase</keyword>
<dbReference type="InterPro" id="IPR003594">
    <property type="entry name" value="HATPase_dom"/>
</dbReference>
<evidence type="ECO:0000256" key="6">
    <source>
        <dbReference type="ARBA" id="ARBA00022777"/>
    </source>
</evidence>
<reference evidence="11" key="1">
    <citation type="submission" date="2022-10" db="EMBL/GenBank/DDBJ databases">
        <title>The complete genomes of actinobacterial strains from the NBC collection.</title>
        <authorList>
            <person name="Joergensen T.S."/>
            <person name="Alvarez Arevalo M."/>
            <person name="Sterndorff E.B."/>
            <person name="Faurdal D."/>
            <person name="Vuksanovic O."/>
            <person name="Mourched A.-S."/>
            <person name="Charusanti P."/>
            <person name="Shaw S."/>
            <person name="Blin K."/>
            <person name="Weber T."/>
        </authorList>
    </citation>
    <scope>NUCLEOTIDE SEQUENCE</scope>
    <source>
        <strain evidence="11">NBC_00222</strain>
    </source>
</reference>
<sequence>MRFLTIPAAVDRLGRLDLLVALAIAVPMGSWTLLLLRLAAPAAWVPLLAPAALLGLLALAWRRTAPAAAFAVVGAACAVQVAVPGGMPLLPSLLAFPVAVHGYCAYGDRRAPVVALTVGVLGAGAVTAGSATGYGARLQLPAGYLFSFLVAIVLAAGSIGLYRRMQLAYTAGLEERALRAETEREERDRLAALDERARIAREMHDLMAHSLSVIVSQARGGRFAGRSDPARALEVLHAIEDEGRQVLTDMRGLLGLLRNENSESPFGPQPGLGNLPELLDRVRSSGLPVDWRQRGEPYRLDHTAELAVYRMVQEALTNTLKHAGPVTRSEVRFGWSPEGLEVVVRDDGRGAGASDGVGQGLNGMRQRLAIVGGSLHVGPGPIQGFQLTAVLPRRTDGAVGKAAT</sequence>
<keyword evidence="8" id="KW-0902">Two-component regulatory system</keyword>
<evidence type="ECO:0000256" key="5">
    <source>
        <dbReference type="ARBA" id="ARBA00022741"/>
    </source>
</evidence>
<evidence type="ECO:0000256" key="2">
    <source>
        <dbReference type="ARBA" id="ARBA00012438"/>
    </source>
</evidence>
<evidence type="ECO:0000256" key="1">
    <source>
        <dbReference type="ARBA" id="ARBA00000085"/>
    </source>
</evidence>
<evidence type="ECO:0000313" key="11">
    <source>
        <dbReference type="EMBL" id="WUQ83356.1"/>
    </source>
</evidence>
<dbReference type="InterPro" id="IPR036890">
    <property type="entry name" value="HATPase_C_sf"/>
</dbReference>
<evidence type="ECO:0000256" key="9">
    <source>
        <dbReference type="SAM" id="Phobius"/>
    </source>
</evidence>
<evidence type="ECO:0000256" key="3">
    <source>
        <dbReference type="ARBA" id="ARBA00022553"/>
    </source>
</evidence>
<dbReference type="CDD" id="cd16917">
    <property type="entry name" value="HATPase_UhpB-NarQ-NarX-like"/>
    <property type="match status" value="1"/>
</dbReference>
<dbReference type="Proteomes" id="UP001432222">
    <property type="component" value="Chromosome"/>
</dbReference>